<keyword evidence="12" id="KW-0479">Metal-binding</keyword>
<dbReference type="GO" id="GO:0005886">
    <property type="term" value="C:plasma membrane"/>
    <property type="evidence" value="ECO:0007669"/>
    <property type="project" value="UniProtKB-SubCell"/>
</dbReference>
<gene>
    <name evidence="12" type="primary">fluC</name>
    <name evidence="12" type="synonym">crcB</name>
    <name evidence="13" type="ORF">SAMN02745746_01043</name>
</gene>
<evidence type="ECO:0000256" key="5">
    <source>
        <dbReference type="ARBA" id="ARBA00022989"/>
    </source>
</evidence>
<keyword evidence="5 12" id="KW-1133">Transmembrane helix</keyword>
<evidence type="ECO:0000256" key="11">
    <source>
        <dbReference type="ARBA" id="ARBA00035585"/>
    </source>
</evidence>
<dbReference type="NCBIfam" id="NF010792">
    <property type="entry name" value="PRK14196.1"/>
    <property type="match status" value="1"/>
</dbReference>
<feature type="binding site" evidence="12">
    <location>
        <position position="184"/>
    </location>
    <ligand>
        <name>Na(+)</name>
        <dbReference type="ChEBI" id="CHEBI:29101"/>
        <note>structural</note>
    </ligand>
</feature>
<evidence type="ECO:0000256" key="4">
    <source>
        <dbReference type="ARBA" id="ARBA00022692"/>
    </source>
</evidence>
<dbReference type="HAMAP" id="MF_00454">
    <property type="entry name" value="FluC"/>
    <property type="match status" value="1"/>
</dbReference>
<evidence type="ECO:0000256" key="7">
    <source>
        <dbReference type="ARBA" id="ARBA00023065"/>
    </source>
</evidence>
<keyword evidence="8 12" id="KW-0472">Membrane</keyword>
<keyword evidence="2 12" id="KW-1003">Cell membrane</keyword>
<sequence length="234" mass="25547">MRRDDRDPALRIDIVARESLGPTERPSEDGAIPIACGFFPSERHGRRAGNIAVQDKRLSVLRTRSLPWGIPEGALMDRLGWPRRRRGCDGEAAVQQCLMTLLTPHTPMTKILAICVGASSGALLRWMLGLRLNALLPSLPLGTLCANLLGGYLIGFIIALLAQHATLPPEWRLLLVTGFLGGLTTFSTFSAEVVELLQQGRLSWAVAAILAHVMGSLLMTLLGLYSYSWLRSLV</sequence>
<comment type="activity regulation">
    <text evidence="12">Na(+) is not transported, but it plays an essential structural role and its presence is essential for fluoride channel function.</text>
</comment>
<evidence type="ECO:0000256" key="10">
    <source>
        <dbReference type="ARBA" id="ARBA00035120"/>
    </source>
</evidence>
<comment type="subcellular location">
    <subcellularLocation>
        <location evidence="1 12">Cell membrane</location>
        <topology evidence="1 12">Multi-pass membrane protein</topology>
    </subcellularLocation>
</comment>
<evidence type="ECO:0000256" key="8">
    <source>
        <dbReference type="ARBA" id="ARBA00023136"/>
    </source>
</evidence>
<dbReference type="Proteomes" id="UP000192920">
    <property type="component" value="Unassembled WGS sequence"/>
</dbReference>
<evidence type="ECO:0000313" key="13">
    <source>
        <dbReference type="EMBL" id="SMF06677.1"/>
    </source>
</evidence>
<dbReference type="AlphaFoldDB" id="A0A1Y6BGH2"/>
<dbReference type="GO" id="GO:0140114">
    <property type="term" value="P:cellular detoxification of fluoride"/>
    <property type="evidence" value="ECO:0007669"/>
    <property type="project" value="UniProtKB-UniRule"/>
</dbReference>
<dbReference type="NCBIfam" id="TIGR00494">
    <property type="entry name" value="crcB"/>
    <property type="match status" value="1"/>
</dbReference>
<evidence type="ECO:0000256" key="2">
    <source>
        <dbReference type="ARBA" id="ARBA00022475"/>
    </source>
</evidence>
<protein>
    <recommendedName>
        <fullName evidence="12">Fluoride-specific ion channel FluC</fullName>
    </recommendedName>
</protein>
<evidence type="ECO:0000256" key="9">
    <source>
        <dbReference type="ARBA" id="ARBA00023303"/>
    </source>
</evidence>
<name>A0A1Y6BGH2_9NEIS</name>
<dbReference type="GO" id="GO:0062054">
    <property type="term" value="F:fluoride channel activity"/>
    <property type="evidence" value="ECO:0007669"/>
    <property type="project" value="UniProtKB-UniRule"/>
</dbReference>
<feature type="transmembrane region" description="Helical" evidence="12">
    <location>
        <begin position="140"/>
        <end position="161"/>
    </location>
</feature>
<keyword evidence="14" id="KW-1185">Reference proteome</keyword>
<evidence type="ECO:0000256" key="1">
    <source>
        <dbReference type="ARBA" id="ARBA00004651"/>
    </source>
</evidence>
<keyword evidence="12" id="KW-0813">Transport</keyword>
<evidence type="ECO:0000313" key="14">
    <source>
        <dbReference type="Proteomes" id="UP000192920"/>
    </source>
</evidence>
<evidence type="ECO:0000256" key="3">
    <source>
        <dbReference type="ARBA" id="ARBA00022519"/>
    </source>
</evidence>
<comment type="catalytic activity">
    <reaction evidence="11">
        <text>fluoride(in) = fluoride(out)</text>
        <dbReference type="Rhea" id="RHEA:76159"/>
        <dbReference type="ChEBI" id="CHEBI:17051"/>
    </reaction>
    <physiologicalReaction direction="left-to-right" evidence="11">
        <dbReference type="Rhea" id="RHEA:76160"/>
    </physiologicalReaction>
</comment>
<feature type="binding site" evidence="12">
    <location>
        <position position="181"/>
    </location>
    <ligand>
        <name>Na(+)</name>
        <dbReference type="ChEBI" id="CHEBI:29101"/>
        <note>structural</note>
    </ligand>
</feature>
<keyword evidence="9 12" id="KW-0407">Ion channel</keyword>
<dbReference type="EMBL" id="FXAG01000004">
    <property type="protein sequence ID" value="SMF06677.1"/>
    <property type="molecule type" value="Genomic_DNA"/>
</dbReference>
<dbReference type="PANTHER" id="PTHR28259">
    <property type="entry name" value="FLUORIDE EXPORT PROTEIN 1-RELATED"/>
    <property type="match status" value="1"/>
</dbReference>
<comment type="similarity">
    <text evidence="10 12">Belongs to the fluoride channel Fluc/FEX (TC 1.A.43) family.</text>
</comment>
<feature type="transmembrane region" description="Helical" evidence="12">
    <location>
        <begin position="173"/>
        <end position="191"/>
    </location>
</feature>
<keyword evidence="4 12" id="KW-0812">Transmembrane</keyword>
<keyword evidence="6 12" id="KW-0915">Sodium</keyword>
<dbReference type="PANTHER" id="PTHR28259:SF1">
    <property type="entry name" value="FLUORIDE EXPORT PROTEIN 1-RELATED"/>
    <property type="match status" value="1"/>
</dbReference>
<dbReference type="InterPro" id="IPR003691">
    <property type="entry name" value="FluC"/>
</dbReference>
<keyword evidence="3" id="KW-0997">Cell inner membrane</keyword>
<proteinExistence type="inferred from homology"/>
<evidence type="ECO:0000256" key="6">
    <source>
        <dbReference type="ARBA" id="ARBA00023053"/>
    </source>
</evidence>
<dbReference type="STRING" id="1123014.SAMN02745746_01043"/>
<comment type="function">
    <text evidence="12">Fluoride-specific ion channel. Important for reducing fluoride concentration in the cell, thus reducing its toxicity.</text>
</comment>
<accession>A0A1Y6BGH2</accession>
<organism evidence="13 14">
    <name type="scientific">Pseudogulbenkiania subflava DSM 22618</name>
    <dbReference type="NCBI Taxonomy" id="1123014"/>
    <lineage>
        <taxon>Bacteria</taxon>
        <taxon>Pseudomonadati</taxon>
        <taxon>Pseudomonadota</taxon>
        <taxon>Betaproteobacteria</taxon>
        <taxon>Neisseriales</taxon>
        <taxon>Chromobacteriaceae</taxon>
        <taxon>Pseudogulbenkiania</taxon>
    </lineage>
</organism>
<reference evidence="14" key="1">
    <citation type="submission" date="2017-04" db="EMBL/GenBank/DDBJ databases">
        <authorList>
            <person name="Varghese N."/>
            <person name="Submissions S."/>
        </authorList>
    </citation>
    <scope>NUCLEOTIDE SEQUENCE [LARGE SCALE GENOMIC DNA]</scope>
    <source>
        <strain evidence="14">DSM 22618</strain>
    </source>
</reference>
<feature type="transmembrane region" description="Helical" evidence="12">
    <location>
        <begin position="203"/>
        <end position="225"/>
    </location>
</feature>
<keyword evidence="7 12" id="KW-0406">Ion transport</keyword>
<feature type="transmembrane region" description="Helical" evidence="12">
    <location>
        <begin position="111"/>
        <end position="128"/>
    </location>
</feature>
<evidence type="ECO:0000256" key="12">
    <source>
        <dbReference type="HAMAP-Rule" id="MF_00454"/>
    </source>
</evidence>
<dbReference type="GO" id="GO:0046872">
    <property type="term" value="F:metal ion binding"/>
    <property type="evidence" value="ECO:0007669"/>
    <property type="project" value="UniProtKB-KW"/>
</dbReference>
<dbReference type="Pfam" id="PF02537">
    <property type="entry name" value="CRCB"/>
    <property type="match status" value="1"/>
</dbReference>